<reference evidence="1" key="1">
    <citation type="submission" date="2022-11" db="EMBL/GenBank/DDBJ databases">
        <title>Genome Resource of Sclerotinia nivalis Strain SnTB1, a Plant Pathogen Isolated from American Ginseng.</title>
        <authorList>
            <person name="Fan S."/>
        </authorList>
    </citation>
    <scope>NUCLEOTIDE SEQUENCE</scope>
    <source>
        <strain evidence="1">SnTB1</strain>
    </source>
</reference>
<dbReference type="OrthoDB" id="329835at2759"/>
<dbReference type="SUPFAM" id="SSF51735">
    <property type="entry name" value="NAD(P)-binding Rossmann-fold domains"/>
    <property type="match status" value="1"/>
</dbReference>
<dbReference type="EMBL" id="JAPEIS010000004">
    <property type="protein sequence ID" value="KAJ8066766.1"/>
    <property type="molecule type" value="Genomic_DNA"/>
</dbReference>
<keyword evidence="2" id="KW-1185">Reference proteome</keyword>
<comment type="caution">
    <text evidence="1">The sequence shown here is derived from an EMBL/GenBank/DDBJ whole genome shotgun (WGS) entry which is preliminary data.</text>
</comment>
<dbReference type="AlphaFoldDB" id="A0A9X0DKB8"/>
<protein>
    <recommendedName>
        <fullName evidence="3">Polyketide synthase</fullName>
    </recommendedName>
</protein>
<sequence>MRETGGRGVDLVLNSLSGELLHASWNCVAEFGKMIEIGKKDMLDFGKLQMNNFMQNRSYCCVDMTHLVQKKPQRAGA</sequence>
<gene>
    <name evidence="1" type="ORF">OCU04_004154</name>
</gene>
<evidence type="ECO:0008006" key="3">
    <source>
        <dbReference type="Google" id="ProtNLM"/>
    </source>
</evidence>
<dbReference type="Proteomes" id="UP001152300">
    <property type="component" value="Unassembled WGS sequence"/>
</dbReference>
<accession>A0A9X0DKB8</accession>
<dbReference type="Gene3D" id="3.90.180.10">
    <property type="entry name" value="Medium-chain alcohol dehydrogenases, catalytic domain"/>
    <property type="match status" value="1"/>
</dbReference>
<evidence type="ECO:0000313" key="1">
    <source>
        <dbReference type="EMBL" id="KAJ8066766.1"/>
    </source>
</evidence>
<dbReference type="Pfam" id="PF13602">
    <property type="entry name" value="ADH_zinc_N_2"/>
    <property type="match status" value="1"/>
</dbReference>
<name>A0A9X0DKB8_9HELO</name>
<organism evidence="1 2">
    <name type="scientific">Sclerotinia nivalis</name>
    <dbReference type="NCBI Taxonomy" id="352851"/>
    <lineage>
        <taxon>Eukaryota</taxon>
        <taxon>Fungi</taxon>
        <taxon>Dikarya</taxon>
        <taxon>Ascomycota</taxon>
        <taxon>Pezizomycotina</taxon>
        <taxon>Leotiomycetes</taxon>
        <taxon>Helotiales</taxon>
        <taxon>Sclerotiniaceae</taxon>
        <taxon>Sclerotinia</taxon>
    </lineage>
</organism>
<proteinExistence type="predicted"/>
<evidence type="ECO:0000313" key="2">
    <source>
        <dbReference type="Proteomes" id="UP001152300"/>
    </source>
</evidence>
<dbReference type="InterPro" id="IPR036291">
    <property type="entry name" value="NAD(P)-bd_dom_sf"/>
</dbReference>